<dbReference type="SUPFAM" id="SSF51905">
    <property type="entry name" value="FAD/NAD(P)-binding domain"/>
    <property type="match status" value="1"/>
</dbReference>
<dbReference type="PRINTS" id="PR00411">
    <property type="entry name" value="PNDRDTASEI"/>
</dbReference>
<dbReference type="Proteomes" id="UP000590225">
    <property type="component" value="Unassembled WGS sequence"/>
</dbReference>
<reference evidence="7 8" key="1">
    <citation type="submission" date="2020-07" db="EMBL/GenBank/DDBJ databases">
        <title>Above-ground endophytic microbial communities from plants in different locations in the United States.</title>
        <authorList>
            <person name="Frank C."/>
        </authorList>
    </citation>
    <scope>NUCLEOTIDE SEQUENCE [LARGE SCALE GENOMIC DNA]</scope>
    <source>
        <strain evidence="7 8">WPL5_2</strain>
    </source>
</reference>
<evidence type="ECO:0000256" key="5">
    <source>
        <dbReference type="ARBA" id="ARBA00023002"/>
    </source>
</evidence>
<dbReference type="EC" id="1.6.99.3" evidence="7"/>
<evidence type="ECO:0000313" key="7">
    <source>
        <dbReference type="EMBL" id="MBA8990873.1"/>
    </source>
</evidence>
<name>A0AAW3T9H8_9MICO</name>
<dbReference type="PANTHER" id="PTHR42913">
    <property type="entry name" value="APOPTOSIS-INDUCING FACTOR 1"/>
    <property type="match status" value="1"/>
</dbReference>
<evidence type="ECO:0000313" key="8">
    <source>
        <dbReference type="Proteomes" id="UP000590225"/>
    </source>
</evidence>
<protein>
    <submittedName>
        <fullName evidence="7">NADH dehydrogenase</fullName>
        <ecNumber evidence="7">1.6.99.3</ecNumber>
    </submittedName>
</protein>
<keyword evidence="4" id="KW-0274">FAD</keyword>
<evidence type="ECO:0000256" key="3">
    <source>
        <dbReference type="ARBA" id="ARBA00022630"/>
    </source>
</evidence>
<dbReference type="AlphaFoldDB" id="A0AAW3T9H8"/>
<dbReference type="InterPro" id="IPR051169">
    <property type="entry name" value="NADH-Q_oxidoreductase"/>
</dbReference>
<dbReference type="PRINTS" id="PR00368">
    <property type="entry name" value="FADPNR"/>
</dbReference>
<proteinExistence type="inferred from homology"/>
<keyword evidence="3" id="KW-0285">Flavoprotein</keyword>
<evidence type="ECO:0000259" key="6">
    <source>
        <dbReference type="Pfam" id="PF07992"/>
    </source>
</evidence>
<evidence type="ECO:0000256" key="2">
    <source>
        <dbReference type="ARBA" id="ARBA00005272"/>
    </source>
</evidence>
<dbReference type="Gene3D" id="3.50.50.100">
    <property type="match status" value="1"/>
</dbReference>
<organism evidence="7 8">
    <name type="scientific">Curtobacterium pusillum</name>
    <dbReference type="NCBI Taxonomy" id="69373"/>
    <lineage>
        <taxon>Bacteria</taxon>
        <taxon>Bacillati</taxon>
        <taxon>Actinomycetota</taxon>
        <taxon>Actinomycetes</taxon>
        <taxon>Micrococcales</taxon>
        <taxon>Microbacteriaceae</taxon>
        <taxon>Curtobacterium</taxon>
    </lineage>
</organism>
<dbReference type="InterPro" id="IPR023753">
    <property type="entry name" value="FAD/NAD-binding_dom"/>
</dbReference>
<accession>A0AAW3T9H8</accession>
<evidence type="ECO:0000256" key="4">
    <source>
        <dbReference type="ARBA" id="ARBA00022827"/>
    </source>
</evidence>
<dbReference type="Pfam" id="PF07992">
    <property type="entry name" value="Pyr_redox_2"/>
    <property type="match status" value="1"/>
</dbReference>
<feature type="domain" description="FAD/NAD(P)-binding" evidence="6">
    <location>
        <begin position="20"/>
        <end position="328"/>
    </location>
</feature>
<comment type="caution">
    <text evidence="7">The sequence shown here is derived from an EMBL/GenBank/DDBJ whole genome shotgun (WGS) entry which is preliminary data.</text>
</comment>
<comment type="cofactor">
    <cofactor evidence="1">
        <name>FAD</name>
        <dbReference type="ChEBI" id="CHEBI:57692"/>
    </cofactor>
</comment>
<dbReference type="GO" id="GO:0003955">
    <property type="term" value="F:NAD(P)H dehydrogenase (quinone) activity"/>
    <property type="evidence" value="ECO:0007669"/>
    <property type="project" value="TreeGrafter"/>
</dbReference>
<dbReference type="PANTHER" id="PTHR42913:SF3">
    <property type="entry name" value="64 KDA MITOCHONDRIAL NADH DEHYDROGENASE (EUROFUNG)"/>
    <property type="match status" value="1"/>
</dbReference>
<comment type="similarity">
    <text evidence="2">Belongs to the NADH dehydrogenase family.</text>
</comment>
<dbReference type="EMBL" id="JACGXP010000003">
    <property type="protein sequence ID" value="MBA8990873.1"/>
    <property type="molecule type" value="Genomic_DNA"/>
</dbReference>
<dbReference type="RefSeq" id="WP_271207271.1">
    <property type="nucleotide sequence ID" value="NZ_BAAAWQ010000001.1"/>
</dbReference>
<keyword evidence="5 7" id="KW-0560">Oxidoreductase</keyword>
<evidence type="ECO:0000256" key="1">
    <source>
        <dbReference type="ARBA" id="ARBA00001974"/>
    </source>
</evidence>
<gene>
    <name evidence="7" type="ORF">FHW23_002138</name>
</gene>
<dbReference type="GO" id="GO:0019646">
    <property type="term" value="P:aerobic electron transport chain"/>
    <property type="evidence" value="ECO:0007669"/>
    <property type="project" value="TreeGrafter"/>
</dbReference>
<sequence>MTISPSEEAGVSMPQDTRPHVVIVGGGFAGVAAMRELADAPVRVTLVDRHVYNMFQPLMYQVATGGLNAGDVTYFLRSLRAKQANAEFRHGLLTGIRPEERVAEMSDGEHLHYDWLILANGVNTSYFGTPGAYEYAYSMYSRSQALRIRDELFTRLEEAAANQGPDEIKIVIVGGGATGVEMAGALAELRDQALEGAYPELDKGAITITLVHRSGELLKPFAPRLRRYAAKVLRKRGVVLRLNTGVSEVKRDGVMTADGEFIPASQVIWATGVAAHKEVSGWGMPQTHGGRIQVNDDLSVKGVERIFSAGDIAAQDDALAQLAQPALQGGRHSAKQIKRLLEGKPTEHFKYFDKGTMATIGTNAAVAQLRGGITMVGPVAWAAWVVVHIASLLGNGNRLSTLSHFFVRYLWFMRKRAIPIVGDVRPVRPNGDREPEPWQMQKAE</sequence>
<dbReference type="InterPro" id="IPR036188">
    <property type="entry name" value="FAD/NAD-bd_sf"/>
</dbReference>